<evidence type="ECO:0000256" key="3">
    <source>
        <dbReference type="ARBA" id="ARBA00022448"/>
    </source>
</evidence>
<dbReference type="InterPro" id="IPR039424">
    <property type="entry name" value="SBP_5"/>
</dbReference>
<feature type="domain" description="Solute-binding protein family 5" evidence="6">
    <location>
        <begin position="85"/>
        <end position="273"/>
    </location>
</feature>
<evidence type="ECO:0000256" key="2">
    <source>
        <dbReference type="ARBA" id="ARBA00005695"/>
    </source>
</evidence>
<keyword evidence="4 5" id="KW-0732">Signal</keyword>
<dbReference type="Pfam" id="PF00496">
    <property type="entry name" value="SBP_bac_5"/>
    <property type="match status" value="1"/>
</dbReference>
<name>A0ABM8GIY5_9MICO</name>
<evidence type="ECO:0000313" key="7">
    <source>
        <dbReference type="EMBL" id="BDZ48318.1"/>
    </source>
</evidence>
<comment type="similarity">
    <text evidence="2">Belongs to the bacterial solute-binding protein 5 family.</text>
</comment>
<accession>A0ABM8GIY5</accession>
<keyword evidence="8" id="KW-1185">Reference proteome</keyword>
<reference evidence="8" key="1">
    <citation type="journal article" date="2019" name="Int. J. Syst. Evol. Microbiol.">
        <title>The Global Catalogue of Microorganisms (GCM) 10K type strain sequencing project: providing services to taxonomists for standard genome sequencing and annotation.</title>
        <authorList>
            <consortium name="The Broad Institute Genomics Platform"/>
            <consortium name="The Broad Institute Genome Sequencing Center for Infectious Disease"/>
            <person name="Wu L."/>
            <person name="Ma J."/>
        </authorList>
    </citation>
    <scope>NUCLEOTIDE SEQUENCE [LARGE SCALE GENOMIC DNA]</scope>
    <source>
        <strain evidence="8">NBRC 108728</strain>
    </source>
</reference>
<dbReference type="SUPFAM" id="SSF53850">
    <property type="entry name" value="Periplasmic binding protein-like II"/>
    <property type="match status" value="1"/>
</dbReference>
<evidence type="ECO:0000259" key="6">
    <source>
        <dbReference type="Pfam" id="PF00496"/>
    </source>
</evidence>
<dbReference type="PANTHER" id="PTHR30290">
    <property type="entry name" value="PERIPLASMIC BINDING COMPONENT OF ABC TRANSPORTER"/>
    <property type="match status" value="1"/>
</dbReference>
<dbReference type="InterPro" id="IPR000914">
    <property type="entry name" value="SBP_5_dom"/>
</dbReference>
<dbReference type="Gene3D" id="3.40.190.10">
    <property type="entry name" value="Periplasmic binding protein-like II"/>
    <property type="match status" value="1"/>
</dbReference>
<organism evidence="7 8">
    <name type="scientific">Frondihabitans sucicola</name>
    <dbReference type="NCBI Taxonomy" id="1268041"/>
    <lineage>
        <taxon>Bacteria</taxon>
        <taxon>Bacillati</taxon>
        <taxon>Actinomycetota</taxon>
        <taxon>Actinomycetes</taxon>
        <taxon>Micrococcales</taxon>
        <taxon>Microbacteriaceae</taxon>
        <taxon>Frondihabitans</taxon>
    </lineage>
</organism>
<comment type="subcellular location">
    <subcellularLocation>
        <location evidence="1">Cell membrane</location>
        <topology evidence="1">Lipid-anchor</topology>
    </subcellularLocation>
</comment>
<feature type="signal peptide" evidence="5">
    <location>
        <begin position="1"/>
        <end position="23"/>
    </location>
</feature>
<dbReference type="PROSITE" id="PS51257">
    <property type="entry name" value="PROKAR_LIPOPROTEIN"/>
    <property type="match status" value="1"/>
</dbReference>
<dbReference type="Proteomes" id="UP001321486">
    <property type="component" value="Chromosome"/>
</dbReference>
<evidence type="ECO:0000256" key="1">
    <source>
        <dbReference type="ARBA" id="ARBA00004193"/>
    </source>
</evidence>
<gene>
    <name evidence="7" type="ORF">GCM10025867_05590</name>
</gene>
<evidence type="ECO:0000313" key="8">
    <source>
        <dbReference type="Proteomes" id="UP001321486"/>
    </source>
</evidence>
<sequence length="277" mass="29044">MSRFRLKAAAAASLIAASALVLTGCAGSSGSSGSPKGSASRAITIGQVTEPEKAPDPIVDGSLAGYNYYYNEFDQLTKLTASGAVKPSLATKWTHSADFTTWTFTIRKGVKFTDGSDLTAADVAFTYDTILKTPDSDNLAYMGALKSVAATGPDTVEFTLNASYSPWPSITTAISIVPQKVYQKLGSAGFAKAPVGSGPYEFVSWNRGVDYVMKRNPHYWGTKPQIAKVTFQTVADEDARLNGVSSGSLDLALISPNQVDTLAGNSAVDVASRAANG</sequence>
<proteinExistence type="inferred from homology"/>
<keyword evidence="3" id="KW-0813">Transport</keyword>
<dbReference type="EMBL" id="AP027732">
    <property type="protein sequence ID" value="BDZ48318.1"/>
    <property type="molecule type" value="Genomic_DNA"/>
</dbReference>
<evidence type="ECO:0000256" key="4">
    <source>
        <dbReference type="ARBA" id="ARBA00022729"/>
    </source>
</evidence>
<evidence type="ECO:0000256" key="5">
    <source>
        <dbReference type="SAM" id="SignalP"/>
    </source>
</evidence>
<dbReference type="PROSITE" id="PS01040">
    <property type="entry name" value="SBP_BACTERIAL_5"/>
    <property type="match status" value="1"/>
</dbReference>
<dbReference type="InterPro" id="IPR023765">
    <property type="entry name" value="SBP_5_CS"/>
</dbReference>
<feature type="chain" id="PRO_5045547543" description="Solute-binding protein family 5 domain-containing protein" evidence="5">
    <location>
        <begin position="24"/>
        <end position="277"/>
    </location>
</feature>
<dbReference type="PANTHER" id="PTHR30290:SF9">
    <property type="entry name" value="OLIGOPEPTIDE-BINDING PROTEIN APPA"/>
    <property type="match status" value="1"/>
</dbReference>
<protein>
    <recommendedName>
        <fullName evidence="6">Solute-binding protein family 5 domain-containing protein</fullName>
    </recommendedName>
</protein>